<gene>
    <name evidence="1" type="ORF">CKAN_01790400</name>
</gene>
<organism evidence="1 2">
    <name type="scientific">Cinnamomum micranthum f. kanehirae</name>
    <dbReference type="NCBI Taxonomy" id="337451"/>
    <lineage>
        <taxon>Eukaryota</taxon>
        <taxon>Viridiplantae</taxon>
        <taxon>Streptophyta</taxon>
        <taxon>Embryophyta</taxon>
        <taxon>Tracheophyta</taxon>
        <taxon>Spermatophyta</taxon>
        <taxon>Magnoliopsida</taxon>
        <taxon>Magnoliidae</taxon>
        <taxon>Laurales</taxon>
        <taxon>Lauraceae</taxon>
        <taxon>Cinnamomum</taxon>
    </lineage>
</organism>
<comment type="caution">
    <text evidence="1">The sequence shown here is derived from an EMBL/GenBank/DDBJ whole genome shotgun (WGS) entry which is preliminary data.</text>
</comment>
<dbReference type="Proteomes" id="UP000283530">
    <property type="component" value="Unassembled WGS sequence"/>
</dbReference>
<dbReference type="EMBL" id="QPKB01000007">
    <property type="protein sequence ID" value="RWR88862.1"/>
    <property type="molecule type" value="Genomic_DNA"/>
</dbReference>
<evidence type="ECO:0000313" key="2">
    <source>
        <dbReference type="Proteomes" id="UP000283530"/>
    </source>
</evidence>
<accession>A0A3S4PD93</accession>
<dbReference type="AlphaFoldDB" id="A0A3S4PD93"/>
<reference evidence="1 2" key="1">
    <citation type="journal article" date="2019" name="Nat. Plants">
        <title>Stout camphor tree genome fills gaps in understanding of flowering plant genome evolution.</title>
        <authorList>
            <person name="Chaw S.M."/>
            <person name="Liu Y.C."/>
            <person name="Wu Y.W."/>
            <person name="Wang H.Y."/>
            <person name="Lin C.I."/>
            <person name="Wu C.S."/>
            <person name="Ke H.M."/>
            <person name="Chang L.Y."/>
            <person name="Hsu C.Y."/>
            <person name="Yang H.T."/>
            <person name="Sudianto E."/>
            <person name="Hsu M.H."/>
            <person name="Wu K.P."/>
            <person name="Wang L.N."/>
            <person name="Leebens-Mack J.H."/>
            <person name="Tsai I.J."/>
        </authorList>
    </citation>
    <scope>NUCLEOTIDE SEQUENCE [LARGE SCALE GENOMIC DNA]</scope>
    <source>
        <strain evidence="2">cv. Chaw 1501</strain>
        <tissue evidence="1">Young leaves</tissue>
    </source>
</reference>
<name>A0A3S4PD93_9MAGN</name>
<evidence type="ECO:0000313" key="1">
    <source>
        <dbReference type="EMBL" id="RWR88862.1"/>
    </source>
</evidence>
<sequence>MDEVLLSLLHCSSTNAKLQNDQFLLAVDSRIIYIKRKKNTNKEYKKKRKGERNTEVQENCTPSHYNYIIKPFQGKTLSTLCLAKAFAIMVDDLLLC</sequence>
<keyword evidence="2" id="KW-1185">Reference proteome</keyword>
<proteinExistence type="predicted"/>
<protein>
    <submittedName>
        <fullName evidence="1">Uncharacterized protein</fullName>
    </submittedName>
</protein>